<evidence type="ECO:0000313" key="2">
    <source>
        <dbReference type="Proteomes" id="UP000003277"/>
    </source>
</evidence>
<dbReference type="RefSeq" id="WP_008858781.1">
    <property type="nucleotide sequence ID" value="NZ_JH591187.1"/>
</dbReference>
<sequence>MEEIELAIPGCFLSVSDDNLLIGSNRPLSSLSTAIYGGGLRTIRYALNHRLTHYYPSEKDFPGGSVSAYLEECARRLTADPEESAVLLTAATVSLYSHKIIQTGPVTVEIVTTGGVEKTACRASSPALYREEDGRFAPLGTINMMVLLKGRLPDGIMARAFITLTEGKTAALQDLGIADVNNGLPATGTGTDGITFITDPSGPLFTDAGPFSELGAALAKAAYESVTECLVKYDHPWNSSPLLQTPDAVDLKQLKKSLSKENR</sequence>
<protein>
    <recommendedName>
        <fullName evidence="3">Adenosylcobinamide amidohydrolase</fullName>
    </recommendedName>
</protein>
<name>H1CY37_9FIRM</name>
<dbReference type="EMBL" id="ADLT01000008">
    <property type="protein sequence ID" value="EHO63804.1"/>
    <property type="molecule type" value="Genomic_DNA"/>
</dbReference>
<dbReference type="PANTHER" id="PTHR35336:SF5">
    <property type="entry name" value="ADENOSYLCOBINAMIDE AMIDOHYDROLASE"/>
    <property type="match status" value="1"/>
</dbReference>
<dbReference type="Proteomes" id="UP000003277">
    <property type="component" value="Unassembled WGS sequence"/>
</dbReference>
<dbReference type="HOGENOM" id="CLU_077662_2_0_9"/>
<dbReference type="InterPro" id="IPR052209">
    <property type="entry name" value="CbiZ"/>
</dbReference>
<reference evidence="1 2" key="1">
    <citation type="submission" date="2011-11" db="EMBL/GenBank/DDBJ databases">
        <title>The Genome Sequence of Dialister succinatiphilus YIT 11850.</title>
        <authorList>
            <consortium name="The Broad Institute Genome Sequencing Platform"/>
            <person name="Earl A."/>
            <person name="Ward D."/>
            <person name="Feldgarden M."/>
            <person name="Gevers D."/>
            <person name="Morotomi M."/>
            <person name="Young S.K."/>
            <person name="Zeng Q."/>
            <person name="Gargeya S."/>
            <person name="Fitzgerald M."/>
            <person name="Haas B."/>
            <person name="Abouelleil A."/>
            <person name="Alvarado L."/>
            <person name="Arachchi H.M."/>
            <person name="Berlin A."/>
            <person name="Brown A."/>
            <person name="Chapman S.B."/>
            <person name="Dunbar C."/>
            <person name="Gearin G."/>
            <person name="Goldberg J."/>
            <person name="Griggs A."/>
            <person name="Gujja S."/>
            <person name="Heiman D."/>
            <person name="Howarth C."/>
            <person name="Lui A."/>
            <person name="MacDonald P.J.P."/>
            <person name="Montmayeur A."/>
            <person name="Murphy C."/>
            <person name="Neiman D."/>
            <person name="Pearson M."/>
            <person name="Priest M."/>
            <person name="Roberts A."/>
            <person name="Saif S."/>
            <person name="Shea T."/>
            <person name="Sisk P."/>
            <person name="Stolte C."/>
            <person name="Sykes S."/>
            <person name="Wortman J."/>
            <person name="Nusbaum C."/>
            <person name="Birren B."/>
        </authorList>
    </citation>
    <scope>NUCLEOTIDE SEQUENCE [LARGE SCALE GENOMIC DNA]</scope>
    <source>
        <strain evidence="1 2">YIT 11850</strain>
    </source>
</reference>
<evidence type="ECO:0008006" key="3">
    <source>
        <dbReference type="Google" id="ProtNLM"/>
    </source>
</evidence>
<proteinExistence type="predicted"/>
<dbReference type="AlphaFoldDB" id="H1CY37"/>
<organism evidence="1 2">
    <name type="scientific">Dialister succinatiphilus YIT 11850</name>
    <dbReference type="NCBI Taxonomy" id="742743"/>
    <lineage>
        <taxon>Bacteria</taxon>
        <taxon>Bacillati</taxon>
        <taxon>Bacillota</taxon>
        <taxon>Negativicutes</taxon>
        <taxon>Veillonellales</taxon>
        <taxon>Veillonellaceae</taxon>
        <taxon>Dialister</taxon>
    </lineage>
</organism>
<dbReference type="Pfam" id="PF01955">
    <property type="entry name" value="CbiZ"/>
    <property type="match status" value="1"/>
</dbReference>
<dbReference type="PANTHER" id="PTHR35336">
    <property type="entry name" value="ADENOSYLCOBINAMIDE AMIDOHYDROLASE"/>
    <property type="match status" value="1"/>
</dbReference>
<comment type="caution">
    <text evidence="1">The sequence shown here is derived from an EMBL/GenBank/DDBJ whole genome shotgun (WGS) entry which is preliminary data.</text>
</comment>
<dbReference type="PATRIC" id="fig|742743.3.peg.279"/>
<dbReference type="STRING" id="742743.HMPREF9453_00275"/>
<dbReference type="InterPro" id="IPR002808">
    <property type="entry name" value="AdoCbi_amidolase"/>
</dbReference>
<accession>H1CY37</accession>
<gene>
    <name evidence="1" type="ORF">HMPREF9453_00275</name>
</gene>
<evidence type="ECO:0000313" key="1">
    <source>
        <dbReference type="EMBL" id="EHO63804.1"/>
    </source>
</evidence>
<dbReference type="eggNOG" id="COG1865">
    <property type="taxonomic scope" value="Bacteria"/>
</dbReference>
<keyword evidence="2" id="KW-1185">Reference proteome</keyword>